<dbReference type="EMBL" id="QOUI01000007">
    <property type="protein sequence ID" value="RCK69254.1"/>
    <property type="molecule type" value="Genomic_DNA"/>
</dbReference>
<comment type="cofactor">
    <cofactor evidence="2">
        <name>Zn(2+)</name>
        <dbReference type="ChEBI" id="CHEBI:29105"/>
    </cofactor>
</comment>
<accession>A0A367YTS6</accession>
<evidence type="ECO:0000256" key="1">
    <source>
        <dbReference type="ARBA" id="ARBA00000098"/>
    </source>
</evidence>
<dbReference type="PANTHER" id="PTHR11533">
    <property type="entry name" value="PROTEASE M1 ZINC METALLOPROTEASE"/>
    <property type="match status" value="1"/>
</dbReference>
<dbReference type="PANTHER" id="PTHR11533:SF174">
    <property type="entry name" value="PUROMYCIN-SENSITIVE AMINOPEPTIDASE-RELATED"/>
    <property type="match status" value="1"/>
</dbReference>
<dbReference type="Gene3D" id="1.10.390.10">
    <property type="entry name" value="Neutral Protease Domain 2"/>
    <property type="match status" value="1"/>
</dbReference>
<dbReference type="GO" id="GO:0043171">
    <property type="term" value="P:peptide catabolic process"/>
    <property type="evidence" value="ECO:0007669"/>
    <property type="project" value="TreeGrafter"/>
</dbReference>
<evidence type="ECO:0000313" key="17">
    <source>
        <dbReference type="EMBL" id="RCK69254.1"/>
    </source>
</evidence>
<comment type="caution">
    <text evidence="17">The sequence shown here is derived from an EMBL/GenBank/DDBJ whole genome shotgun (WGS) entry which is preliminary data.</text>
</comment>
<feature type="domain" description="Aminopeptidase N-like N-terminal" evidence="16">
    <location>
        <begin position="131"/>
        <end position="202"/>
    </location>
</feature>
<evidence type="ECO:0000256" key="11">
    <source>
        <dbReference type="ARBA" id="ARBA00023049"/>
    </source>
</evidence>
<evidence type="ECO:0000259" key="14">
    <source>
        <dbReference type="Pfam" id="PF01433"/>
    </source>
</evidence>
<keyword evidence="9 17" id="KW-0378">Hydrolase</keyword>
<keyword evidence="10" id="KW-0862">Zinc</keyword>
<dbReference type="NCBIfam" id="TIGR02412">
    <property type="entry name" value="pepN_strep_liv"/>
    <property type="match status" value="1"/>
</dbReference>
<evidence type="ECO:0000259" key="16">
    <source>
        <dbReference type="Pfam" id="PF17900"/>
    </source>
</evidence>
<evidence type="ECO:0000256" key="8">
    <source>
        <dbReference type="ARBA" id="ARBA00022723"/>
    </source>
</evidence>
<dbReference type="GO" id="GO:0016285">
    <property type="term" value="F:alanyl aminopeptidase activity"/>
    <property type="evidence" value="ECO:0007669"/>
    <property type="project" value="UniProtKB-EC"/>
</dbReference>
<dbReference type="GO" id="GO:0006508">
    <property type="term" value="P:proteolysis"/>
    <property type="evidence" value="ECO:0007669"/>
    <property type="project" value="UniProtKB-KW"/>
</dbReference>
<dbReference type="InterPro" id="IPR014782">
    <property type="entry name" value="Peptidase_M1_dom"/>
</dbReference>
<dbReference type="SUPFAM" id="SSF63737">
    <property type="entry name" value="Leukotriene A4 hydrolase N-terminal domain"/>
    <property type="match status" value="1"/>
</dbReference>
<dbReference type="Pfam" id="PF17900">
    <property type="entry name" value="Peptidase_M1_N"/>
    <property type="match status" value="1"/>
</dbReference>
<dbReference type="InterPro" id="IPR027268">
    <property type="entry name" value="Peptidase_M4/M1_CTD_sf"/>
</dbReference>
<organism evidence="17 18">
    <name type="scientific">Desertihabitans brevis</name>
    <dbReference type="NCBI Taxonomy" id="2268447"/>
    <lineage>
        <taxon>Bacteria</taxon>
        <taxon>Bacillati</taxon>
        <taxon>Actinomycetota</taxon>
        <taxon>Actinomycetes</taxon>
        <taxon>Propionibacteriales</taxon>
        <taxon>Propionibacteriaceae</taxon>
        <taxon>Desertihabitans</taxon>
    </lineage>
</organism>
<evidence type="ECO:0000313" key="18">
    <source>
        <dbReference type="Proteomes" id="UP000252770"/>
    </source>
</evidence>
<comment type="similarity">
    <text evidence="3">Belongs to the peptidase M1 family.</text>
</comment>
<dbReference type="CDD" id="cd09602">
    <property type="entry name" value="M1_APN"/>
    <property type="match status" value="1"/>
</dbReference>
<dbReference type="AlphaFoldDB" id="A0A367YTS6"/>
<dbReference type="Proteomes" id="UP000252770">
    <property type="component" value="Unassembled WGS sequence"/>
</dbReference>
<evidence type="ECO:0000256" key="4">
    <source>
        <dbReference type="ARBA" id="ARBA00012564"/>
    </source>
</evidence>
<proteinExistence type="inferred from homology"/>
<dbReference type="EC" id="3.4.11.2" evidence="4"/>
<dbReference type="PRINTS" id="PR00756">
    <property type="entry name" value="ALADIPTASE"/>
</dbReference>
<evidence type="ECO:0000256" key="5">
    <source>
        <dbReference type="ARBA" id="ARBA00015611"/>
    </source>
</evidence>
<feature type="domain" description="Peptidase M1 membrane alanine aminopeptidase" evidence="14">
    <location>
        <begin position="246"/>
        <end position="455"/>
    </location>
</feature>
<keyword evidence="7" id="KW-0645">Protease</keyword>
<keyword evidence="18" id="KW-1185">Reference proteome</keyword>
<keyword evidence="6 17" id="KW-0031">Aminopeptidase</keyword>
<dbReference type="Gene3D" id="2.60.40.1730">
    <property type="entry name" value="tricorn interacting facor f3 domain"/>
    <property type="match status" value="1"/>
</dbReference>
<comment type="catalytic activity">
    <reaction evidence="1">
        <text>Release of an N-terminal amino acid, Xaa-|-Yaa- from a peptide, amide or arylamide. Xaa is preferably Ala, but may be most amino acids including Pro (slow action). When a terminal hydrophobic residue is followed by a prolyl residue, the two may be released as an intact Xaa-Pro dipeptide.</text>
        <dbReference type="EC" id="3.4.11.2"/>
    </reaction>
</comment>
<gene>
    <name evidence="17" type="primary">pepN</name>
    <name evidence="17" type="ORF">DT076_11820</name>
</gene>
<evidence type="ECO:0000256" key="6">
    <source>
        <dbReference type="ARBA" id="ARBA00022438"/>
    </source>
</evidence>
<dbReference type="GO" id="GO:0005737">
    <property type="term" value="C:cytoplasm"/>
    <property type="evidence" value="ECO:0007669"/>
    <property type="project" value="TreeGrafter"/>
</dbReference>
<evidence type="ECO:0000256" key="7">
    <source>
        <dbReference type="ARBA" id="ARBA00022670"/>
    </source>
</evidence>
<reference evidence="17 18" key="1">
    <citation type="submission" date="2018-07" db="EMBL/GenBank/DDBJ databases">
        <title>Desertimonas flava gen. nov. sp. nov.</title>
        <authorList>
            <person name="Liu S."/>
        </authorList>
    </citation>
    <scope>NUCLEOTIDE SEQUENCE [LARGE SCALE GENOMIC DNA]</scope>
    <source>
        <strain evidence="17 18">16Sb5-5</strain>
    </source>
</reference>
<dbReference type="FunFam" id="1.10.390.10:FF:000004">
    <property type="entry name" value="Aminopeptidase N"/>
    <property type="match status" value="1"/>
</dbReference>
<dbReference type="GO" id="GO:0008270">
    <property type="term" value="F:zinc ion binding"/>
    <property type="evidence" value="ECO:0007669"/>
    <property type="project" value="InterPro"/>
</dbReference>
<evidence type="ECO:0000256" key="9">
    <source>
        <dbReference type="ARBA" id="ARBA00022801"/>
    </source>
</evidence>
<dbReference type="InterPro" id="IPR042097">
    <property type="entry name" value="Aminopeptidase_N-like_N_sf"/>
</dbReference>
<name>A0A367YTS6_9ACTN</name>
<evidence type="ECO:0000256" key="3">
    <source>
        <dbReference type="ARBA" id="ARBA00010136"/>
    </source>
</evidence>
<evidence type="ECO:0000256" key="10">
    <source>
        <dbReference type="ARBA" id="ARBA00022833"/>
    </source>
</evidence>
<sequence>MTGGAVFPDNLTRDEARQRSELVSTDSYQVLVDLSGNAPDGTALSAPEHNFVTTSTVRFSSRAGRTHIDLIADHLYSATLDGAALDVATFADSRLPLELTEGDHELVVVAMHRYSRSGLGLHRFVDPADGLVYLYTQFEVSEARRVYACFEQPDLKATFELSVIGPAGWTVASNAPSVEPTDVAEGLQRWDFTPTLRISTYITALVAGSYHRVTDTYTGVHGDVPLSLLCRQSKVADLDAERILATTKAGFDVFEQHFGTPYPFGTYDQAFVPEYNMGAMENAGCVTLRDEYLFRSRVTKAQYDGRDNTILHELAHMWFGDLVTMSWWDDLWLNESFAEWASHFAQAETGDPHEPWATFANSRKIWAYRQDQLPSTHPIAADMVDLEAVELNFDGITYAKGASALRQLVAFVGRDHFLEGVRTYFQRHAFGSTRLSDLLTCLTEASGRDLSGWSGQWLEQAGVNTLRADFDTDADGRFTRFAVLQGATEQHPTLRAHRLAIGLYTLDGEVLRRTHRVEVDVDGERTEVADLVGQQRPDLVLLNDDDLTYAKVRLDERSLQTLTEHIHHLESPLARALCWGAAWDMCRDAEMGAADYLELVLRGIATESDLAAVQRTLGQAQLAVHQYTPRDQRETLARRWTSGLASLLAAAVPGSDHQLALAQALARSIRTDAGVRVLQGWLAGEEVPEGLEVDTDLRWLLITQLARLGQVDEAAVAAEQQRDQTIAGAERAAGARAARPTAEAKQAAWALAVDDPDVPNETQYQVCVAFWQFGQEEVGAPFVDRYLQAVEDISAARGVWATKGLSLKNNVLEHLFPVPLADQALVERIERWIGERELTEPVRRVLAERLDDARRALRCQQRQG</sequence>
<evidence type="ECO:0000256" key="13">
    <source>
        <dbReference type="ARBA" id="ARBA00031533"/>
    </source>
</evidence>
<evidence type="ECO:0000256" key="12">
    <source>
        <dbReference type="ARBA" id="ARBA00029811"/>
    </source>
</evidence>
<dbReference type="Pfam" id="PF01433">
    <property type="entry name" value="Peptidase_M1"/>
    <property type="match status" value="1"/>
</dbReference>
<keyword evidence="8" id="KW-0479">Metal-binding</keyword>
<feature type="domain" description="ERAP1-like C-terminal" evidence="15">
    <location>
        <begin position="539"/>
        <end position="855"/>
    </location>
</feature>
<dbReference type="InterPro" id="IPR012778">
    <property type="entry name" value="Pept_M1_aminopeptidase"/>
</dbReference>
<dbReference type="Pfam" id="PF11838">
    <property type="entry name" value="ERAP1_C"/>
    <property type="match status" value="1"/>
</dbReference>
<dbReference type="InterPro" id="IPR024571">
    <property type="entry name" value="ERAP1-like_C_dom"/>
</dbReference>
<dbReference type="GO" id="GO:0070006">
    <property type="term" value="F:metalloaminopeptidase activity"/>
    <property type="evidence" value="ECO:0007669"/>
    <property type="project" value="TreeGrafter"/>
</dbReference>
<dbReference type="SUPFAM" id="SSF55486">
    <property type="entry name" value="Metalloproteases ('zincins'), catalytic domain"/>
    <property type="match status" value="1"/>
</dbReference>
<dbReference type="GO" id="GO:0042277">
    <property type="term" value="F:peptide binding"/>
    <property type="evidence" value="ECO:0007669"/>
    <property type="project" value="TreeGrafter"/>
</dbReference>
<dbReference type="InterPro" id="IPR050344">
    <property type="entry name" value="Peptidase_M1_aminopeptidases"/>
</dbReference>
<dbReference type="InterPro" id="IPR045357">
    <property type="entry name" value="Aminopeptidase_N-like_N"/>
</dbReference>
<evidence type="ECO:0000256" key="2">
    <source>
        <dbReference type="ARBA" id="ARBA00001947"/>
    </source>
</evidence>
<dbReference type="InterPro" id="IPR001930">
    <property type="entry name" value="Peptidase_M1"/>
</dbReference>
<dbReference type="GO" id="GO:0005615">
    <property type="term" value="C:extracellular space"/>
    <property type="evidence" value="ECO:0007669"/>
    <property type="project" value="TreeGrafter"/>
</dbReference>
<evidence type="ECO:0000259" key="15">
    <source>
        <dbReference type="Pfam" id="PF11838"/>
    </source>
</evidence>
<protein>
    <recommendedName>
        <fullName evidence="5">Aminopeptidase N</fullName>
        <ecNumber evidence="4">3.4.11.2</ecNumber>
    </recommendedName>
    <alternativeName>
        <fullName evidence="12">Alanine aminopeptidase</fullName>
    </alternativeName>
    <alternativeName>
        <fullName evidence="13">Lysyl aminopeptidase</fullName>
    </alternativeName>
</protein>
<dbReference type="GO" id="GO:0016020">
    <property type="term" value="C:membrane"/>
    <property type="evidence" value="ECO:0007669"/>
    <property type="project" value="TreeGrafter"/>
</dbReference>
<keyword evidence="11" id="KW-0482">Metalloprotease</keyword>